<dbReference type="InterPro" id="IPR021745">
    <property type="entry name" value="CbiG_mid"/>
</dbReference>
<protein>
    <submittedName>
        <fullName evidence="4">Cobalt-precorrin 5A hydrolase</fullName>
        <ecNumber evidence="4">3.7.1.12</ecNumber>
    </submittedName>
</protein>
<proteinExistence type="predicted"/>
<dbReference type="InterPro" id="IPR002750">
    <property type="entry name" value="CobE/GbiG_C"/>
</dbReference>
<feature type="domain" description="Cobalamin biosynthesis central region" evidence="3">
    <location>
        <begin position="140"/>
        <end position="215"/>
    </location>
</feature>
<dbReference type="InterPro" id="IPR038029">
    <property type="entry name" value="GbiG_N_sf"/>
</dbReference>
<dbReference type="PANTHER" id="PTHR37477:SF1">
    <property type="entry name" value="COBALT-PRECORRIN-5A HYDROLASE"/>
    <property type="match status" value="1"/>
</dbReference>
<dbReference type="PANTHER" id="PTHR37477">
    <property type="entry name" value="COBALT-PRECORRIN-5A HYDROLASE"/>
    <property type="match status" value="1"/>
</dbReference>
<dbReference type="EMBL" id="JACSRA010000032">
    <property type="protein sequence ID" value="MBD7912982.1"/>
    <property type="molecule type" value="Genomic_DNA"/>
</dbReference>
<evidence type="ECO:0000313" key="5">
    <source>
        <dbReference type="Proteomes" id="UP000627781"/>
    </source>
</evidence>
<comment type="caution">
    <text evidence="4">The sequence shown here is derived from an EMBL/GenBank/DDBJ whole genome shotgun (WGS) entry which is preliminary data.</text>
</comment>
<dbReference type="InterPro" id="IPR036518">
    <property type="entry name" value="CobE/GbiG_C_sf"/>
</dbReference>
<dbReference type="Proteomes" id="UP000627781">
    <property type="component" value="Unassembled WGS sequence"/>
</dbReference>
<organism evidence="4 5">
    <name type="scientific">Clostridium cibarium</name>
    <dbReference type="NCBI Taxonomy" id="2762247"/>
    <lineage>
        <taxon>Bacteria</taxon>
        <taxon>Bacillati</taxon>
        <taxon>Bacillota</taxon>
        <taxon>Clostridia</taxon>
        <taxon>Eubacteriales</taxon>
        <taxon>Clostridiaceae</taxon>
        <taxon>Clostridium</taxon>
    </lineage>
</organism>
<dbReference type="Pfam" id="PF11761">
    <property type="entry name" value="CbiG_mid"/>
    <property type="match status" value="1"/>
</dbReference>
<evidence type="ECO:0000259" key="1">
    <source>
        <dbReference type="Pfam" id="PF01890"/>
    </source>
</evidence>
<evidence type="ECO:0000313" key="4">
    <source>
        <dbReference type="EMBL" id="MBD7912982.1"/>
    </source>
</evidence>
<feature type="domain" description="Cobalamin synthesis G N-terminal" evidence="2">
    <location>
        <begin position="54"/>
        <end position="134"/>
    </location>
</feature>
<dbReference type="InterPro" id="IPR052553">
    <property type="entry name" value="CbiG_hydrolase"/>
</dbReference>
<evidence type="ECO:0000259" key="3">
    <source>
        <dbReference type="Pfam" id="PF11761"/>
    </source>
</evidence>
<dbReference type="SUPFAM" id="SSF159664">
    <property type="entry name" value="CobE/GbiG C-terminal domain-like"/>
    <property type="match status" value="1"/>
</dbReference>
<gene>
    <name evidence="4" type="primary">cbiG</name>
    <name evidence="4" type="ORF">H9661_16645</name>
</gene>
<dbReference type="NCBIfam" id="NF004466">
    <property type="entry name" value="PRK05788.1-4"/>
    <property type="match status" value="1"/>
</dbReference>
<feature type="domain" description="CobE/GbiG C-terminal" evidence="1">
    <location>
        <begin position="218"/>
        <end position="336"/>
    </location>
</feature>
<accession>A0ABR8PXV9</accession>
<reference evidence="4 5" key="1">
    <citation type="submission" date="2020-08" db="EMBL/GenBank/DDBJ databases">
        <title>A Genomic Blueprint of the Chicken Gut Microbiome.</title>
        <authorList>
            <person name="Gilroy R."/>
            <person name="Ravi A."/>
            <person name="Getino M."/>
            <person name="Pursley I."/>
            <person name="Horton D.L."/>
            <person name="Alikhan N.-F."/>
            <person name="Baker D."/>
            <person name="Gharbi K."/>
            <person name="Hall N."/>
            <person name="Watson M."/>
            <person name="Adriaenssens E.M."/>
            <person name="Foster-Nyarko E."/>
            <person name="Jarju S."/>
            <person name="Secka A."/>
            <person name="Antonio M."/>
            <person name="Oren A."/>
            <person name="Chaudhuri R."/>
            <person name="La Ragione R.M."/>
            <person name="Hildebrand F."/>
            <person name="Pallen M.J."/>
        </authorList>
    </citation>
    <scope>NUCLEOTIDE SEQUENCE [LARGE SCALE GENOMIC DNA]</scope>
    <source>
        <strain evidence="4 5">Sa3CVN1</strain>
    </source>
</reference>
<dbReference type="Pfam" id="PF11760">
    <property type="entry name" value="CbiG_N"/>
    <property type="match status" value="1"/>
</dbReference>
<dbReference type="SUPFAM" id="SSF159672">
    <property type="entry name" value="CbiG N-terminal domain-like"/>
    <property type="match status" value="1"/>
</dbReference>
<dbReference type="GO" id="GO:0043779">
    <property type="term" value="F:cobalt-precorrin-5A acetaldehyde-lyase activity"/>
    <property type="evidence" value="ECO:0007669"/>
    <property type="project" value="UniProtKB-EC"/>
</dbReference>
<dbReference type="EC" id="3.7.1.12" evidence="4"/>
<dbReference type="InterPro" id="IPR021744">
    <property type="entry name" value="CbiG_N"/>
</dbReference>
<dbReference type="Gene3D" id="3.30.420.180">
    <property type="entry name" value="CobE/GbiG C-terminal domain"/>
    <property type="match status" value="1"/>
</dbReference>
<name>A0ABR8PXV9_9CLOT</name>
<dbReference type="Pfam" id="PF01890">
    <property type="entry name" value="CbiG_C"/>
    <property type="match status" value="1"/>
</dbReference>
<keyword evidence="5" id="KW-1185">Reference proteome</keyword>
<evidence type="ECO:0000259" key="2">
    <source>
        <dbReference type="Pfam" id="PF11760"/>
    </source>
</evidence>
<keyword evidence="4" id="KW-0378">Hydrolase</keyword>
<sequence>MDISVISFTQKGSLLNKELSCSLSDFGYNCEAFTMYKSAEELGLFSLKNGLKDWTEEHFHKKEAIIFIGAIGIAVRAIAPFVNSKTTDPAIVVIDELGKFTIPILSGHIGGANSLTEKILRILDSTPVITTATDINDKFSVDVFAKKENLYINDMTMAKKISSEVLDNVDIGLVSDYKIEGKLPKELKILENGEIGVCISVQEKRPFINTLNLIPKILTLGIGCRRDTSIDKIENLVMKVLNENNILINAVKNIASIDLKKDEKGLIDFAEKYGFKFVTYTADELKRLEGNFSESAFVKSITGVSNVCERAATLGSNNGKLIINKRAENGVTVAIAEEDWSVSFE</sequence>
<dbReference type="Gene3D" id="3.40.50.11220">
    <property type="match status" value="1"/>
</dbReference>